<dbReference type="Proteomes" id="UP000887576">
    <property type="component" value="Unplaced"/>
</dbReference>
<proteinExistence type="predicted"/>
<protein>
    <submittedName>
        <fullName evidence="2">Uncharacterized protein</fullName>
    </submittedName>
</protein>
<reference evidence="2" key="1">
    <citation type="submission" date="2022-11" db="UniProtKB">
        <authorList>
            <consortium name="WormBaseParasite"/>
        </authorList>
    </citation>
    <scope>IDENTIFICATION</scope>
</reference>
<name>A0AC34QVD5_9BILA</name>
<dbReference type="WBParaSite" id="JU765_v2.g19740.t1">
    <property type="protein sequence ID" value="JU765_v2.g19740.t1"/>
    <property type="gene ID" value="JU765_v2.g19740"/>
</dbReference>
<accession>A0AC34QVD5</accession>
<evidence type="ECO:0000313" key="1">
    <source>
        <dbReference type="Proteomes" id="UP000887576"/>
    </source>
</evidence>
<evidence type="ECO:0000313" key="2">
    <source>
        <dbReference type="WBParaSite" id="JU765_v2.g19740.t1"/>
    </source>
</evidence>
<sequence>MATTESKTDWIPVLAQIKSVVEFIGNDRGGAAYTHQQFLKRCPIVAQTAAGIGLKNANSTISSANAENVQIFSDVLSAVPVVGLLKSCYHLLSKDRDSAVDAAVASTRSAVVMAAGHFGKQFGGLPTAVGSAFATGFVFDLLGTTLAQRPFGLIFMMKTALNYPSPGVIFDTFAVSLADCLTGALMPEKLELSLCVLPAPILGSVSAPMFEPPPVKYFEEFEGTASTVMSKFLNNDFLGSKESLFTSFTEDSETNTSYNPSPAPDASGDAHSMEINDNLDSSGVMDINHVFSFMTSEVNLLDPVTKKFQPAIVSMIEMPSKYFVYTGVFKFEDVHRGALNLVLRHGMDLEKVVPDFKLDNLPAGARKLIRHMQNCPDSKAKEILNSLDKMMKQNSKIHNELIHLQMILFDFLTDAITEENYLGEYRDHRGRSRSAWKIVNKLEKEQCLLTHLGYYSHKPNAVITKDFREIASVQFISLEEAKRSAVKCRTKLT</sequence>
<organism evidence="1 2">
    <name type="scientific">Panagrolaimus sp. JU765</name>
    <dbReference type="NCBI Taxonomy" id="591449"/>
    <lineage>
        <taxon>Eukaryota</taxon>
        <taxon>Metazoa</taxon>
        <taxon>Ecdysozoa</taxon>
        <taxon>Nematoda</taxon>
        <taxon>Chromadorea</taxon>
        <taxon>Rhabditida</taxon>
        <taxon>Tylenchina</taxon>
        <taxon>Panagrolaimomorpha</taxon>
        <taxon>Panagrolaimoidea</taxon>
        <taxon>Panagrolaimidae</taxon>
        <taxon>Panagrolaimus</taxon>
    </lineage>
</organism>